<comment type="cofactor">
    <cofactor evidence="12">
        <name>Zn(2+)</name>
        <dbReference type="ChEBI" id="CHEBI:29105"/>
    </cofactor>
    <text evidence="12">Binds 1 zinc ion per subunit.</text>
</comment>
<dbReference type="Gene3D" id="3.30.2010.10">
    <property type="entry name" value="Metalloproteases ('zincins'), catalytic domain"/>
    <property type="match status" value="1"/>
</dbReference>
<evidence type="ECO:0000256" key="3">
    <source>
        <dbReference type="ARBA" id="ARBA00022475"/>
    </source>
</evidence>
<feature type="active site" evidence="12">
    <location>
        <position position="132"/>
    </location>
</feature>
<accession>A0A4P6HRL3</accession>
<keyword evidence="7 12" id="KW-0378">Hydrolase</keyword>
<dbReference type="InterPro" id="IPR050083">
    <property type="entry name" value="HtpX_protease"/>
</dbReference>
<feature type="transmembrane region" description="Helical" evidence="12">
    <location>
        <begin position="181"/>
        <end position="200"/>
    </location>
</feature>
<feature type="transmembrane region" description="Helical" evidence="12">
    <location>
        <begin position="141"/>
        <end position="161"/>
    </location>
</feature>
<proteinExistence type="inferred from homology"/>
<comment type="subcellular location">
    <subcellularLocation>
        <location evidence="1 12">Cell membrane</location>
        <topology evidence="1 12">Multi-pass membrane protein</topology>
    </subcellularLocation>
</comment>
<evidence type="ECO:0000256" key="7">
    <source>
        <dbReference type="ARBA" id="ARBA00022801"/>
    </source>
</evidence>
<dbReference type="KEGG" id="dcb:C3Y92_17175"/>
<evidence type="ECO:0000313" key="14">
    <source>
        <dbReference type="EMBL" id="QAZ68870.1"/>
    </source>
</evidence>
<name>A0A4P6HRL3_9BACT</name>
<evidence type="ECO:0000256" key="4">
    <source>
        <dbReference type="ARBA" id="ARBA00022670"/>
    </source>
</evidence>
<dbReference type="AlphaFoldDB" id="A0A4P6HRL3"/>
<sequence>MTSQIKTALLLGLLTALILIVGQAMGGRTGLIIAFGMALVMNVGSYWFSDKIVLAMYGARELSPADAPGLHAMVEELARNGGIPKPRVMIIAQEAPNAFATGRDPAHGVVAVTEGILRLLSPEELRGVIAHELGHIKNRDILVQSIAAVLGGAIVMMANMLQWGAIFGLGRSSDEEEGGGSGVVGSLLMAILAPIAASLIQMAISRSREYLADATGAQLSGTPLALAGALGKLDAYSRQIPMNANPATENMFIVNPFAGMSMASLFSTHPPTEDRIRRLRDMAGR</sequence>
<evidence type="ECO:0000256" key="8">
    <source>
        <dbReference type="ARBA" id="ARBA00022833"/>
    </source>
</evidence>
<feature type="binding site" evidence="12">
    <location>
        <position position="131"/>
    </location>
    <ligand>
        <name>Zn(2+)</name>
        <dbReference type="ChEBI" id="CHEBI:29105"/>
        <note>catalytic</note>
    </ligand>
</feature>
<organism evidence="14 15">
    <name type="scientific">Solidesulfovibrio carbinolicus</name>
    <dbReference type="NCBI Taxonomy" id="296842"/>
    <lineage>
        <taxon>Bacteria</taxon>
        <taxon>Pseudomonadati</taxon>
        <taxon>Thermodesulfobacteriota</taxon>
        <taxon>Desulfovibrionia</taxon>
        <taxon>Desulfovibrionales</taxon>
        <taxon>Desulfovibrionaceae</taxon>
        <taxon>Solidesulfovibrio</taxon>
    </lineage>
</organism>
<evidence type="ECO:0000256" key="11">
    <source>
        <dbReference type="ARBA" id="ARBA00023136"/>
    </source>
</evidence>
<keyword evidence="15" id="KW-1185">Reference proteome</keyword>
<evidence type="ECO:0000313" key="15">
    <source>
        <dbReference type="Proteomes" id="UP000293296"/>
    </source>
</evidence>
<dbReference type="CDD" id="cd07336">
    <property type="entry name" value="M48B_HtpX_like"/>
    <property type="match status" value="1"/>
</dbReference>
<keyword evidence="3 12" id="KW-1003">Cell membrane</keyword>
<feature type="domain" description="Peptidase M48" evidence="13">
    <location>
        <begin position="65"/>
        <end position="282"/>
    </location>
</feature>
<dbReference type="Proteomes" id="UP000293296">
    <property type="component" value="Chromosome"/>
</dbReference>
<dbReference type="GO" id="GO:0008270">
    <property type="term" value="F:zinc ion binding"/>
    <property type="evidence" value="ECO:0007669"/>
    <property type="project" value="UniProtKB-UniRule"/>
</dbReference>
<keyword evidence="9 12" id="KW-1133">Transmembrane helix</keyword>
<keyword evidence="10 12" id="KW-0482">Metalloprotease</keyword>
<evidence type="ECO:0000259" key="13">
    <source>
        <dbReference type="Pfam" id="PF01435"/>
    </source>
</evidence>
<evidence type="ECO:0000256" key="12">
    <source>
        <dbReference type="HAMAP-Rule" id="MF_00188"/>
    </source>
</evidence>
<dbReference type="Pfam" id="PF01435">
    <property type="entry name" value="Peptidase_M48"/>
    <property type="match status" value="1"/>
</dbReference>
<dbReference type="PANTHER" id="PTHR43221:SF1">
    <property type="entry name" value="PROTEASE HTPX"/>
    <property type="match status" value="1"/>
</dbReference>
<keyword evidence="8 12" id="KW-0862">Zinc</keyword>
<dbReference type="RefSeq" id="WP_129354727.1">
    <property type="nucleotide sequence ID" value="NZ_CP026538.1"/>
</dbReference>
<evidence type="ECO:0000256" key="1">
    <source>
        <dbReference type="ARBA" id="ARBA00004651"/>
    </source>
</evidence>
<evidence type="ECO:0000256" key="5">
    <source>
        <dbReference type="ARBA" id="ARBA00022692"/>
    </source>
</evidence>
<dbReference type="GO" id="GO:0004222">
    <property type="term" value="F:metalloendopeptidase activity"/>
    <property type="evidence" value="ECO:0007669"/>
    <property type="project" value="UniProtKB-UniRule"/>
</dbReference>
<keyword evidence="11 12" id="KW-0472">Membrane</keyword>
<evidence type="ECO:0000256" key="2">
    <source>
        <dbReference type="ARBA" id="ARBA00009779"/>
    </source>
</evidence>
<feature type="transmembrane region" description="Helical" evidence="12">
    <location>
        <begin position="32"/>
        <end position="49"/>
    </location>
</feature>
<keyword evidence="6 12" id="KW-0479">Metal-binding</keyword>
<keyword evidence="5 12" id="KW-0812">Transmembrane</keyword>
<dbReference type="InterPro" id="IPR001915">
    <property type="entry name" value="Peptidase_M48"/>
</dbReference>
<evidence type="ECO:0000256" key="9">
    <source>
        <dbReference type="ARBA" id="ARBA00022989"/>
    </source>
</evidence>
<evidence type="ECO:0000256" key="6">
    <source>
        <dbReference type="ARBA" id="ARBA00022723"/>
    </source>
</evidence>
<gene>
    <name evidence="12" type="primary">htpX</name>
    <name evidence="14" type="ORF">C3Y92_17175</name>
</gene>
<dbReference type="InterPro" id="IPR022919">
    <property type="entry name" value="Pept_M48_protease_HtpX"/>
</dbReference>
<dbReference type="PANTHER" id="PTHR43221">
    <property type="entry name" value="PROTEASE HTPX"/>
    <property type="match status" value="1"/>
</dbReference>
<dbReference type="EC" id="3.4.24.-" evidence="12"/>
<feature type="binding site" evidence="12">
    <location>
        <position position="135"/>
    </location>
    <ligand>
        <name>Zn(2+)</name>
        <dbReference type="ChEBI" id="CHEBI:29105"/>
        <note>catalytic</note>
    </ligand>
</feature>
<dbReference type="GO" id="GO:0005886">
    <property type="term" value="C:plasma membrane"/>
    <property type="evidence" value="ECO:0007669"/>
    <property type="project" value="UniProtKB-SubCell"/>
</dbReference>
<dbReference type="EMBL" id="CP026538">
    <property type="protein sequence ID" value="QAZ68870.1"/>
    <property type="molecule type" value="Genomic_DNA"/>
</dbReference>
<comment type="similarity">
    <text evidence="2 12">Belongs to the peptidase M48B family.</text>
</comment>
<reference evidence="14 15" key="1">
    <citation type="submission" date="2018-02" db="EMBL/GenBank/DDBJ databases">
        <title>Genome sequence of Desulfovibrio carbinolicus DSM 3852.</title>
        <authorList>
            <person name="Wilbanks E."/>
            <person name="Skennerton C.T."/>
            <person name="Orphan V.J."/>
        </authorList>
    </citation>
    <scope>NUCLEOTIDE SEQUENCE [LARGE SCALE GENOMIC DNA]</scope>
    <source>
        <strain evidence="14 15">DSM 3852</strain>
    </source>
</reference>
<feature type="binding site" evidence="12">
    <location>
        <position position="209"/>
    </location>
    <ligand>
        <name>Zn(2+)</name>
        <dbReference type="ChEBI" id="CHEBI:29105"/>
        <note>catalytic</note>
    </ligand>
</feature>
<dbReference type="HAMAP" id="MF_00188">
    <property type="entry name" value="Pept_M48_protease_HtpX"/>
    <property type="match status" value="1"/>
</dbReference>
<keyword evidence="4 12" id="KW-0645">Protease</keyword>
<evidence type="ECO:0000256" key="10">
    <source>
        <dbReference type="ARBA" id="ARBA00023049"/>
    </source>
</evidence>
<dbReference type="GO" id="GO:0006508">
    <property type="term" value="P:proteolysis"/>
    <property type="evidence" value="ECO:0007669"/>
    <property type="project" value="UniProtKB-KW"/>
</dbReference>
<dbReference type="OrthoDB" id="15218at2"/>
<protein>
    <recommendedName>
        <fullName evidence="12">Protease HtpX homolog</fullName>
        <ecNumber evidence="12">3.4.24.-</ecNumber>
    </recommendedName>
</protein>